<dbReference type="PROSITE" id="PS50893">
    <property type="entry name" value="ABC_TRANSPORTER_2"/>
    <property type="match status" value="1"/>
</dbReference>
<gene>
    <name evidence="6" type="ORF">QQ002_08150</name>
</gene>
<evidence type="ECO:0000313" key="7">
    <source>
        <dbReference type="Proteomes" id="UP001172756"/>
    </source>
</evidence>
<dbReference type="GO" id="GO:0005524">
    <property type="term" value="F:ATP binding"/>
    <property type="evidence" value="ECO:0007669"/>
    <property type="project" value="UniProtKB-KW"/>
</dbReference>
<dbReference type="Pfam" id="PF00005">
    <property type="entry name" value="ABC_tran"/>
    <property type="match status" value="1"/>
</dbReference>
<dbReference type="Gene3D" id="3.40.50.300">
    <property type="entry name" value="P-loop containing nucleotide triphosphate hydrolases"/>
    <property type="match status" value="1"/>
</dbReference>
<keyword evidence="3" id="KW-0547">Nucleotide-binding</keyword>
<dbReference type="Proteomes" id="UP001172756">
    <property type="component" value="Unassembled WGS sequence"/>
</dbReference>
<evidence type="ECO:0000313" key="6">
    <source>
        <dbReference type="EMBL" id="MDN4483505.1"/>
    </source>
</evidence>
<organism evidence="6 7">
    <name type="scientific">Demequina lignilytica</name>
    <dbReference type="NCBI Taxonomy" id="3051663"/>
    <lineage>
        <taxon>Bacteria</taxon>
        <taxon>Bacillati</taxon>
        <taxon>Actinomycetota</taxon>
        <taxon>Actinomycetes</taxon>
        <taxon>Micrococcales</taxon>
        <taxon>Demequinaceae</taxon>
        <taxon>Demequina</taxon>
    </lineage>
</organism>
<comment type="similarity">
    <text evidence="1">Belongs to the ABC transporter superfamily.</text>
</comment>
<keyword evidence="2" id="KW-0813">Transport</keyword>
<accession>A0AB35MIM3</accession>
<feature type="domain" description="ABC transporter" evidence="5">
    <location>
        <begin position="2"/>
        <end position="227"/>
    </location>
</feature>
<dbReference type="InterPro" id="IPR027417">
    <property type="entry name" value="P-loop_NTPase"/>
</dbReference>
<proteinExistence type="inferred from homology"/>
<evidence type="ECO:0000256" key="2">
    <source>
        <dbReference type="ARBA" id="ARBA00022448"/>
    </source>
</evidence>
<dbReference type="InterPro" id="IPR003593">
    <property type="entry name" value="AAA+_ATPase"/>
</dbReference>
<evidence type="ECO:0000256" key="1">
    <source>
        <dbReference type="ARBA" id="ARBA00005417"/>
    </source>
</evidence>
<dbReference type="PANTHER" id="PTHR43335:SF4">
    <property type="entry name" value="ABC TRANSPORTER, ATP-BINDING PROTEIN"/>
    <property type="match status" value="1"/>
</dbReference>
<evidence type="ECO:0000259" key="5">
    <source>
        <dbReference type="PROSITE" id="PS50893"/>
    </source>
</evidence>
<dbReference type="SMART" id="SM00382">
    <property type="entry name" value="AAA"/>
    <property type="match status" value="1"/>
</dbReference>
<comment type="caution">
    <text evidence="6">The sequence shown here is derived from an EMBL/GenBank/DDBJ whole genome shotgun (WGS) entry which is preliminary data.</text>
</comment>
<protein>
    <submittedName>
        <fullName evidence="6">ATP-binding cassette domain-containing protein</fullName>
    </submittedName>
</protein>
<keyword evidence="4 6" id="KW-0067">ATP-binding</keyword>
<dbReference type="GO" id="GO:0016887">
    <property type="term" value="F:ATP hydrolysis activity"/>
    <property type="evidence" value="ECO:0007669"/>
    <property type="project" value="InterPro"/>
</dbReference>
<dbReference type="InterPro" id="IPR003439">
    <property type="entry name" value="ABC_transporter-like_ATP-bd"/>
</dbReference>
<sequence length="308" mass="31727">MIEVESLAKAYGPKRAVDGVSFSVNPGSVTGFLGPNGAGKSTTMRLILGLERPDAGRASINGKPMEALAAPLAEVGALLDAKAVAPHRSARNHLRMLARTHRIPDRRVDEVLGLTGIDGVASKPVAGFSLGMGQRLGIATALLGDPETLILDEPVNGLDPDGVAWVRGLVKQLAAEGRTIFLSSHLMSEMALTADRVIVIGRGKILADTTTDELVAAGSGAAVRVRSPQAESFLALLASEGAEVVSGEPGVLTVRGLDIAAVGERAAREGVVLHELVAVGSSLESAYMELTAGELEYRSDGAMGGAEA</sequence>
<reference evidence="6 7" key="1">
    <citation type="submission" date="2023-06" db="EMBL/GenBank/DDBJ databases">
        <title>SYSU T0a273.</title>
        <authorList>
            <person name="Gao L."/>
            <person name="Fang B.-Z."/>
            <person name="Li W.-J."/>
        </authorList>
    </citation>
    <scope>NUCLEOTIDE SEQUENCE [LARGE SCALE GENOMIC DNA]</scope>
    <source>
        <strain evidence="6 7">SYSU T0a273</strain>
    </source>
</reference>
<dbReference type="EMBL" id="JAUHQB010000004">
    <property type="protein sequence ID" value="MDN4483505.1"/>
    <property type="molecule type" value="Genomic_DNA"/>
</dbReference>
<evidence type="ECO:0000256" key="4">
    <source>
        <dbReference type="ARBA" id="ARBA00022840"/>
    </source>
</evidence>
<dbReference type="RefSeq" id="WP_301160345.1">
    <property type="nucleotide sequence ID" value="NZ_JAUHQB010000004.1"/>
</dbReference>
<dbReference type="AlphaFoldDB" id="A0AB35MIM3"/>
<dbReference type="PANTHER" id="PTHR43335">
    <property type="entry name" value="ABC TRANSPORTER, ATP-BINDING PROTEIN"/>
    <property type="match status" value="1"/>
</dbReference>
<evidence type="ECO:0000256" key="3">
    <source>
        <dbReference type="ARBA" id="ARBA00022741"/>
    </source>
</evidence>
<dbReference type="SUPFAM" id="SSF52540">
    <property type="entry name" value="P-loop containing nucleoside triphosphate hydrolases"/>
    <property type="match status" value="1"/>
</dbReference>
<name>A0AB35MIM3_9MICO</name>